<keyword evidence="2" id="KW-0813">Transport</keyword>
<keyword evidence="6 7" id="KW-0472">Membrane</keyword>
<comment type="subcellular location">
    <subcellularLocation>
        <location evidence="1">Cell membrane</location>
        <topology evidence="1">Multi-pass membrane protein</topology>
    </subcellularLocation>
</comment>
<dbReference type="Pfam" id="PF07690">
    <property type="entry name" value="MFS_1"/>
    <property type="match status" value="1"/>
</dbReference>
<evidence type="ECO:0000313" key="10">
    <source>
        <dbReference type="Proteomes" id="UP000886817"/>
    </source>
</evidence>
<feature type="transmembrane region" description="Helical" evidence="7">
    <location>
        <begin position="184"/>
        <end position="202"/>
    </location>
</feature>
<dbReference type="InterPro" id="IPR036259">
    <property type="entry name" value="MFS_trans_sf"/>
</dbReference>
<dbReference type="PANTHER" id="PTHR43124">
    <property type="entry name" value="PURINE EFFLUX PUMP PBUE"/>
    <property type="match status" value="1"/>
</dbReference>
<dbReference type="PROSITE" id="PS50850">
    <property type="entry name" value="MFS"/>
    <property type="match status" value="1"/>
</dbReference>
<reference evidence="9" key="1">
    <citation type="journal article" date="2021" name="PeerJ">
        <title>Extensive microbial diversity within the chicken gut microbiome revealed by metagenomics and culture.</title>
        <authorList>
            <person name="Gilroy R."/>
            <person name="Ravi A."/>
            <person name="Getino M."/>
            <person name="Pursley I."/>
            <person name="Horton D.L."/>
            <person name="Alikhan N.F."/>
            <person name="Baker D."/>
            <person name="Gharbi K."/>
            <person name="Hall N."/>
            <person name="Watson M."/>
            <person name="Adriaenssens E.M."/>
            <person name="Foster-Nyarko E."/>
            <person name="Jarju S."/>
            <person name="Secka A."/>
            <person name="Antonio M."/>
            <person name="Oren A."/>
            <person name="Chaudhuri R.R."/>
            <person name="La Ragione R."/>
            <person name="Hildebrand F."/>
            <person name="Pallen M.J."/>
        </authorList>
    </citation>
    <scope>NUCLEOTIDE SEQUENCE</scope>
    <source>
        <strain evidence="9">ChiSjej1B19-8411</strain>
    </source>
</reference>
<evidence type="ECO:0000256" key="6">
    <source>
        <dbReference type="ARBA" id="ARBA00023136"/>
    </source>
</evidence>
<dbReference type="PROSITE" id="PS00217">
    <property type="entry name" value="SUGAR_TRANSPORT_2"/>
    <property type="match status" value="1"/>
</dbReference>
<comment type="caution">
    <text evidence="9">The sequence shown here is derived from an EMBL/GenBank/DDBJ whole genome shotgun (WGS) entry which is preliminary data.</text>
</comment>
<organism evidence="9 10">
    <name type="scientific">Candidatus Blautia gallistercoris</name>
    <dbReference type="NCBI Taxonomy" id="2838490"/>
    <lineage>
        <taxon>Bacteria</taxon>
        <taxon>Bacillati</taxon>
        <taxon>Bacillota</taxon>
        <taxon>Clostridia</taxon>
        <taxon>Lachnospirales</taxon>
        <taxon>Lachnospiraceae</taxon>
        <taxon>Blautia</taxon>
    </lineage>
</organism>
<keyword evidence="4 7" id="KW-0812">Transmembrane</keyword>
<evidence type="ECO:0000256" key="4">
    <source>
        <dbReference type="ARBA" id="ARBA00022692"/>
    </source>
</evidence>
<dbReference type="InterPro" id="IPR011701">
    <property type="entry name" value="MFS"/>
</dbReference>
<feature type="transmembrane region" description="Helical" evidence="7">
    <location>
        <begin position="116"/>
        <end position="142"/>
    </location>
</feature>
<protein>
    <submittedName>
        <fullName evidence="9">MFS transporter</fullName>
    </submittedName>
</protein>
<feature type="domain" description="Major facilitator superfamily (MFS) profile" evidence="8">
    <location>
        <begin position="26"/>
        <end position="409"/>
    </location>
</feature>
<name>A0A9D1WHG8_9FIRM</name>
<dbReference type="InterPro" id="IPR005829">
    <property type="entry name" value="Sugar_transporter_CS"/>
</dbReference>
<evidence type="ECO:0000313" key="9">
    <source>
        <dbReference type="EMBL" id="HIX59264.1"/>
    </source>
</evidence>
<proteinExistence type="predicted"/>
<reference evidence="9" key="2">
    <citation type="submission" date="2021-04" db="EMBL/GenBank/DDBJ databases">
        <authorList>
            <person name="Gilroy R."/>
        </authorList>
    </citation>
    <scope>NUCLEOTIDE SEQUENCE</scope>
    <source>
        <strain evidence="9">ChiSjej1B19-8411</strain>
    </source>
</reference>
<feature type="transmembrane region" description="Helical" evidence="7">
    <location>
        <begin position="271"/>
        <end position="289"/>
    </location>
</feature>
<gene>
    <name evidence="9" type="ORF">IAA45_06055</name>
</gene>
<accession>A0A9D1WHG8</accession>
<keyword evidence="5 7" id="KW-1133">Transmembrane helix</keyword>
<evidence type="ECO:0000256" key="2">
    <source>
        <dbReference type="ARBA" id="ARBA00022448"/>
    </source>
</evidence>
<evidence type="ECO:0000256" key="5">
    <source>
        <dbReference type="ARBA" id="ARBA00022989"/>
    </source>
</evidence>
<dbReference type="GO" id="GO:0005886">
    <property type="term" value="C:plasma membrane"/>
    <property type="evidence" value="ECO:0007669"/>
    <property type="project" value="UniProtKB-SubCell"/>
</dbReference>
<feature type="transmembrane region" description="Helical" evidence="7">
    <location>
        <begin position="90"/>
        <end position="110"/>
    </location>
</feature>
<feature type="transmembrane region" description="Helical" evidence="7">
    <location>
        <begin position="347"/>
        <end position="374"/>
    </location>
</feature>
<dbReference type="AlphaFoldDB" id="A0A9D1WHG8"/>
<dbReference type="InterPro" id="IPR050189">
    <property type="entry name" value="MFS_Efflux_Transporters"/>
</dbReference>
<evidence type="ECO:0000256" key="1">
    <source>
        <dbReference type="ARBA" id="ARBA00004651"/>
    </source>
</evidence>
<dbReference type="Proteomes" id="UP000886817">
    <property type="component" value="Unassembled WGS sequence"/>
</dbReference>
<dbReference type="GO" id="GO:0022857">
    <property type="term" value="F:transmembrane transporter activity"/>
    <property type="evidence" value="ECO:0007669"/>
    <property type="project" value="InterPro"/>
</dbReference>
<dbReference type="Gene3D" id="1.20.1250.20">
    <property type="entry name" value="MFS general substrate transporter like domains"/>
    <property type="match status" value="2"/>
</dbReference>
<dbReference type="PANTHER" id="PTHR43124:SF3">
    <property type="entry name" value="CHLORAMPHENICOL EFFLUX PUMP RV0191"/>
    <property type="match status" value="1"/>
</dbReference>
<keyword evidence="3" id="KW-1003">Cell membrane</keyword>
<dbReference type="SUPFAM" id="SSF103473">
    <property type="entry name" value="MFS general substrate transporter"/>
    <property type="match status" value="1"/>
</dbReference>
<evidence type="ECO:0000256" key="7">
    <source>
        <dbReference type="SAM" id="Phobius"/>
    </source>
</evidence>
<dbReference type="EMBL" id="DXEX01000135">
    <property type="protein sequence ID" value="HIX59264.1"/>
    <property type="molecule type" value="Genomic_DNA"/>
</dbReference>
<evidence type="ECO:0000256" key="3">
    <source>
        <dbReference type="ARBA" id="ARBA00022475"/>
    </source>
</evidence>
<feature type="transmembrane region" description="Helical" evidence="7">
    <location>
        <begin position="24"/>
        <end position="43"/>
    </location>
</feature>
<dbReference type="InterPro" id="IPR020846">
    <property type="entry name" value="MFS_dom"/>
</dbReference>
<sequence length="411" mass="44557">MSTMGGCQPAPAAETNWQFQFRRIVILSAIVLIYFLQGEIRFLPSPLMEDLAADFAVPLTTVGNLLSLCMVAAAISMFGVSVVVEKVGSVNMLIISAVCVAVSGCVSFAARNFAVILLAYLFCGICQGIMECIGVVLVAQLFSSNYRALFCSLICAVSQITSSIAYSLPVFLEEPLGGWRHLELLWGILAVGVAVLVFFFGGRKMLEKAQEKKQGAEKIGLLGALRMRFIVLSVLTMVVFIWVNNHYAIYLPTYLAEVKGFSKEQAGLGTSLMYICGFIGALVSGALSVKFRKSIYRYTPMFMLAGSLILCLFQTPFLVLLGAGLFACAYQMWIPMALASFMNLDGVSTAVLAGATALFNGSGHFLTGFIPTVFTWELQFMSMHTAYLITSCLLLISVVLVLAASSLKEFQ</sequence>
<feature type="transmembrane region" description="Helical" evidence="7">
    <location>
        <begin position="301"/>
        <end position="327"/>
    </location>
</feature>
<feature type="transmembrane region" description="Helical" evidence="7">
    <location>
        <begin position="223"/>
        <end position="243"/>
    </location>
</feature>
<feature type="transmembrane region" description="Helical" evidence="7">
    <location>
        <begin position="386"/>
        <end position="407"/>
    </location>
</feature>
<feature type="transmembrane region" description="Helical" evidence="7">
    <location>
        <begin position="55"/>
        <end position="78"/>
    </location>
</feature>
<feature type="transmembrane region" description="Helical" evidence="7">
    <location>
        <begin position="149"/>
        <end position="172"/>
    </location>
</feature>
<evidence type="ECO:0000259" key="8">
    <source>
        <dbReference type="PROSITE" id="PS50850"/>
    </source>
</evidence>